<comment type="catalytic activity">
    <reaction evidence="6 7">
        <text>(2S)-2-hydroxy-3-oxobutyl phosphate + 5-amino-6-(D-ribitylamino)uracil = 6,7-dimethyl-8-(1-D-ribityl)lumazine + phosphate + 2 H2O + H(+)</text>
        <dbReference type="Rhea" id="RHEA:26152"/>
        <dbReference type="ChEBI" id="CHEBI:15377"/>
        <dbReference type="ChEBI" id="CHEBI:15378"/>
        <dbReference type="ChEBI" id="CHEBI:15934"/>
        <dbReference type="ChEBI" id="CHEBI:43474"/>
        <dbReference type="ChEBI" id="CHEBI:58201"/>
        <dbReference type="ChEBI" id="CHEBI:58830"/>
        <dbReference type="EC" id="2.5.1.78"/>
    </reaction>
</comment>
<evidence type="ECO:0000256" key="2">
    <source>
        <dbReference type="ARBA" id="ARBA00007424"/>
    </source>
</evidence>
<dbReference type="InterPro" id="IPR034964">
    <property type="entry name" value="LS"/>
</dbReference>
<keyword evidence="9" id="KW-1185">Reference proteome</keyword>
<dbReference type="UniPathway" id="UPA00275">
    <property type="reaction ID" value="UER00404"/>
</dbReference>
<dbReference type="GO" id="GO:0009349">
    <property type="term" value="C:riboflavin synthase complex"/>
    <property type="evidence" value="ECO:0007669"/>
    <property type="project" value="UniProtKB-UniRule"/>
</dbReference>
<feature type="binding site" evidence="7">
    <location>
        <begin position="57"/>
        <end position="59"/>
    </location>
    <ligand>
        <name>5-amino-6-(D-ribitylamino)uracil</name>
        <dbReference type="ChEBI" id="CHEBI:15934"/>
    </ligand>
</feature>
<dbReference type="InterPro" id="IPR002180">
    <property type="entry name" value="LS/RS"/>
</dbReference>
<feature type="binding site" evidence="7">
    <location>
        <position position="128"/>
    </location>
    <ligand>
        <name>(2S)-2-hydroxy-3-oxobutyl phosphate</name>
        <dbReference type="ChEBI" id="CHEBI:58830"/>
    </ligand>
</feature>
<feature type="binding site" evidence="7">
    <location>
        <position position="114"/>
    </location>
    <ligand>
        <name>5-amino-6-(D-ribitylamino)uracil</name>
        <dbReference type="ChEBI" id="CHEBI:15934"/>
    </ligand>
</feature>
<comment type="pathway">
    <text evidence="1 7">Cofactor biosynthesis; riboflavin biosynthesis; riboflavin from 2-hydroxy-3-oxobutyl phosphate and 5-amino-6-(D-ribitylamino)uracil: step 1/2.</text>
</comment>
<dbReference type="GO" id="GO:0005829">
    <property type="term" value="C:cytosol"/>
    <property type="evidence" value="ECO:0007669"/>
    <property type="project" value="TreeGrafter"/>
</dbReference>
<dbReference type="NCBIfam" id="TIGR00114">
    <property type="entry name" value="lumazine-synth"/>
    <property type="match status" value="1"/>
</dbReference>
<reference evidence="8 9" key="1">
    <citation type="submission" date="2020-04" db="EMBL/GenBank/DDBJ databases">
        <title>Ramlibacter sp. G-1-2-2 isolated from soil.</title>
        <authorList>
            <person name="Dahal R.H."/>
        </authorList>
    </citation>
    <scope>NUCLEOTIDE SEQUENCE [LARGE SCALE GENOMIC DNA]</scope>
    <source>
        <strain evidence="8 9">G-1-2-2</strain>
    </source>
</reference>
<comment type="similarity">
    <text evidence="2 7">Belongs to the DMRL synthase family.</text>
</comment>
<proteinExistence type="inferred from homology"/>
<name>A0A848H784_9BURK</name>
<protein>
    <recommendedName>
        <fullName evidence="3 7">6,7-dimethyl-8-ribityllumazine synthase</fullName>
        <shortName evidence="7">DMRL synthase</shortName>
        <shortName evidence="7">LS</shortName>
        <shortName evidence="7">Lumazine synthase</shortName>
        <ecNumber evidence="3 7">2.5.1.78</ecNumber>
    </recommendedName>
</protein>
<dbReference type="GO" id="GO:0009231">
    <property type="term" value="P:riboflavin biosynthetic process"/>
    <property type="evidence" value="ECO:0007669"/>
    <property type="project" value="UniProtKB-UniRule"/>
</dbReference>
<dbReference type="Proteomes" id="UP000541185">
    <property type="component" value="Unassembled WGS sequence"/>
</dbReference>
<evidence type="ECO:0000313" key="8">
    <source>
        <dbReference type="EMBL" id="NML44403.1"/>
    </source>
</evidence>
<dbReference type="EMBL" id="JABBFX010000001">
    <property type="protein sequence ID" value="NML44403.1"/>
    <property type="molecule type" value="Genomic_DNA"/>
</dbReference>
<dbReference type="Gene3D" id="3.40.50.960">
    <property type="entry name" value="Lumazine/riboflavin synthase"/>
    <property type="match status" value="1"/>
</dbReference>
<dbReference type="Pfam" id="PF00885">
    <property type="entry name" value="DMRL_synthase"/>
    <property type="match status" value="1"/>
</dbReference>
<evidence type="ECO:0000256" key="5">
    <source>
        <dbReference type="ARBA" id="ARBA00022679"/>
    </source>
</evidence>
<gene>
    <name evidence="7" type="primary">ribH</name>
    <name evidence="8" type="ORF">HHL11_11615</name>
</gene>
<evidence type="ECO:0000256" key="3">
    <source>
        <dbReference type="ARBA" id="ARBA00012664"/>
    </source>
</evidence>
<dbReference type="HAMAP" id="MF_00178">
    <property type="entry name" value="Lumazine_synth"/>
    <property type="match status" value="1"/>
</dbReference>
<dbReference type="InterPro" id="IPR036467">
    <property type="entry name" value="LS/RS_sf"/>
</dbReference>
<evidence type="ECO:0000313" key="9">
    <source>
        <dbReference type="Proteomes" id="UP000541185"/>
    </source>
</evidence>
<dbReference type="PANTHER" id="PTHR21058:SF0">
    <property type="entry name" value="6,7-DIMETHYL-8-RIBITYLLUMAZINE SYNTHASE"/>
    <property type="match status" value="1"/>
</dbReference>
<evidence type="ECO:0000256" key="6">
    <source>
        <dbReference type="ARBA" id="ARBA00048785"/>
    </source>
</evidence>
<feature type="binding site" evidence="7">
    <location>
        <begin position="81"/>
        <end position="83"/>
    </location>
    <ligand>
        <name>5-amino-6-(D-ribitylamino)uracil</name>
        <dbReference type="ChEBI" id="CHEBI:15934"/>
    </ligand>
</feature>
<evidence type="ECO:0000256" key="7">
    <source>
        <dbReference type="HAMAP-Rule" id="MF_00178"/>
    </source>
</evidence>
<keyword evidence="5 7" id="KW-0808">Transferase</keyword>
<organism evidence="8 9">
    <name type="scientific">Ramlibacter agri</name>
    <dbReference type="NCBI Taxonomy" id="2728837"/>
    <lineage>
        <taxon>Bacteria</taxon>
        <taxon>Pseudomonadati</taxon>
        <taxon>Pseudomonadota</taxon>
        <taxon>Betaproteobacteria</taxon>
        <taxon>Burkholderiales</taxon>
        <taxon>Comamonadaceae</taxon>
        <taxon>Ramlibacter</taxon>
    </lineage>
</organism>
<comment type="caution">
    <text evidence="7">Lacks conserved residue(s) required for the propagation of feature annotation.</text>
</comment>
<sequence>MNQPDFSLPNSGRMRFGIISAAWHSDIVHRGRDAALAELERNGIARDRVDLFDVPGAFEIPLCAKMLARTRRYDAIIAIGLIVNGGIYRHEFVSTAVIDGLMRIQLDTDVPVLSAVLTPRDFHEHEEHLRFFSEHFVKKGIEVARACLGTVALHRKMESPAAA</sequence>
<feature type="active site" description="Proton donor" evidence="7">
    <location>
        <position position="89"/>
    </location>
</feature>
<dbReference type="PANTHER" id="PTHR21058">
    <property type="entry name" value="6,7-DIMETHYL-8-RIBITYLLUMAZINE SYNTHASE DMRL SYNTHASE LUMAZINE SYNTHASE"/>
    <property type="match status" value="1"/>
</dbReference>
<keyword evidence="4 7" id="KW-0686">Riboflavin biosynthesis</keyword>
<dbReference type="EC" id="2.5.1.78" evidence="3 7"/>
<dbReference type="RefSeq" id="WP_169418534.1">
    <property type="nucleotide sequence ID" value="NZ_JABBFX010000001.1"/>
</dbReference>
<accession>A0A848H784</accession>
<comment type="function">
    <text evidence="7">Catalyzes the formation of 6,7-dimethyl-8-ribityllumazine by condensation of 5-amino-6-(D-ribitylamino)uracil with 3,4-dihydroxy-2-butanone 4-phosphate. This is the penultimate step in the biosynthesis of riboflavin.</text>
</comment>
<dbReference type="NCBIfam" id="NF009084">
    <property type="entry name" value="PRK12419.1"/>
    <property type="match status" value="1"/>
</dbReference>
<comment type="caution">
    <text evidence="8">The sequence shown here is derived from an EMBL/GenBank/DDBJ whole genome shotgun (WGS) entry which is preliminary data.</text>
</comment>
<dbReference type="SUPFAM" id="SSF52121">
    <property type="entry name" value="Lumazine synthase"/>
    <property type="match status" value="1"/>
</dbReference>
<dbReference type="AlphaFoldDB" id="A0A848H784"/>
<dbReference type="GO" id="GO:0000906">
    <property type="term" value="F:6,7-dimethyl-8-ribityllumazine synthase activity"/>
    <property type="evidence" value="ECO:0007669"/>
    <property type="project" value="UniProtKB-UniRule"/>
</dbReference>
<evidence type="ECO:0000256" key="1">
    <source>
        <dbReference type="ARBA" id="ARBA00004917"/>
    </source>
</evidence>
<feature type="binding site" evidence="7">
    <location>
        <position position="23"/>
    </location>
    <ligand>
        <name>5-amino-6-(D-ribitylamino)uracil</name>
        <dbReference type="ChEBI" id="CHEBI:15934"/>
    </ligand>
</feature>
<evidence type="ECO:0000256" key="4">
    <source>
        <dbReference type="ARBA" id="ARBA00022619"/>
    </source>
</evidence>